<accession>A0ABY7SXD3</accession>
<organism evidence="3 4">
    <name type="scientific">Paracoccus stylophorae</name>
    <dbReference type="NCBI Taxonomy" id="659350"/>
    <lineage>
        <taxon>Bacteria</taxon>
        <taxon>Pseudomonadati</taxon>
        <taxon>Pseudomonadota</taxon>
        <taxon>Alphaproteobacteria</taxon>
        <taxon>Rhodobacterales</taxon>
        <taxon>Paracoccaceae</taxon>
        <taxon>Paracoccus</taxon>
    </lineage>
</organism>
<evidence type="ECO:0000256" key="1">
    <source>
        <dbReference type="SAM" id="SignalP"/>
    </source>
</evidence>
<feature type="domain" description="Pyrrolo-quinoline quinone repeat" evidence="2">
    <location>
        <begin position="123"/>
        <end position="358"/>
    </location>
</feature>
<dbReference type="RefSeq" id="WP_272859576.1">
    <property type="nucleotide sequence ID" value="NZ_CP067134.1"/>
</dbReference>
<feature type="chain" id="PRO_5047391299" evidence="1">
    <location>
        <begin position="22"/>
        <end position="441"/>
    </location>
</feature>
<reference evidence="3 4" key="1">
    <citation type="submission" date="2021-01" db="EMBL/GenBank/DDBJ databases">
        <title>Biogeographic distribution of Paracoccus.</title>
        <authorList>
            <person name="Hollensteiner J."/>
            <person name="Leineberger J."/>
            <person name="Brinkhoff T."/>
            <person name="Daniel R."/>
        </authorList>
    </citation>
    <scope>NUCLEOTIDE SEQUENCE [LARGE SCALE GENOMIC DNA]</scope>
    <source>
        <strain evidence="3 4">LMG25392</strain>
    </source>
</reference>
<evidence type="ECO:0000313" key="3">
    <source>
        <dbReference type="EMBL" id="WCR11470.1"/>
    </source>
</evidence>
<dbReference type="SMART" id="SM00564">
    <property type="entry name" value="PQQ"/>
    <property type="match status" value="7"/>
</dbReference>
<sequence length="441" mass="44967">MSVTLRLTMALAAALSLSACGDRDVILPGPRLDPLAVTSPDGPAVEGAAPVSSTVLSLAAPRVNGDWTHRAGNAAHQPGHVALGAGTTRIWSSDIGQGNDRRHRIAADPVVAGGLVFTLDSRARVTATTLSGRTAWSADITPPLESANSASGGGLAFEGGRVFVTTGFGELVALDAASGGVLWRQRVDAPIGGGPAVSGGTVFVVARNNVGWAVRAADGRVMWQTSGTPSSSGVMGVSVPAVQGNTVVFPFSSGQLLAADTESGATQWTAQLAGSRSGRAIAWVRDVTGDPVISVGRVYGGTSSGRINAVEMNSGIEDWSATDGANSPVVVAGGSVFAVNDQAQLIRLDAATGGVIWRIDLPYFTDRRVRKQDRIHAHYGPVLAGGRLFVASSDGVLRAFDPASGRLVGQGAIPGGAASAPVVANQTLFVVSRSGQLHAFR</sequence>
<dbReference type="InterPro" id="IPR011047">
    <property type="entry name" value="Quinoprotein_ADH-like_sf"/>
</dbReference>
<keyword evidence="4" id="KW-1185">Reference proteome</keyword>
<dbReference type="Proteomes" id="UP001218412">
    <property type="component" value="Chromosome"/>
</dbReference>
<dbReference type="InterPro" id="IPR002372">
    <property type="entry name" value="PQQ_rpt_dom"/>
</dbReference>
<name>A0ABY7SXD3_9RHOB</name>
<proteinExistence type="predicted"/>
<dbReference type="InterPro" id="IPR018391">
    <property type="entry name" value="PQQ_b-propeller_rpt"/>
</dbReference>
<evidence type="ECO:0000259" key="2">
    <source>
        <dbReference type="Pfam" id="PF13360"/>
    </source>
</evidence>
<gene>
    <name evidence="3" type="ORF">JHW45_03475</name>
</gene>
<evidence type="ECO:0000313" key="4">
    <source>
        <dbReference type="Proteomes" id="UP001218412"/>
    </source>
</evidence>
<dbReference type="PANTHER" id="PTHR34512">
    <property type="entry name" value="CELL SURFACE PROTEIN"/>
    <property type="match status" value="1"/>
</dbReference>
<dbReference type="PANTHER" id="PTHR34512:SF30">
    <property type="entry name" value="OUTER MEMBRANE PROTEIN ASSEMBLY FACTOR BAMB"/>
    <property type="match status" value="1"/>
</dbReference>
<keyword evidence="1" id="KW-0732">Signal</keyword>
<dbReference type="Pfam" id="PF13360">
    <property type="entry name" value="PQQ_2"/>
    <property type="match status" value="1"/>
</dbReference>
<dbReference type="EMBL" id="CP067134">
    <property type="protein sequence ID" value="WCR11470.1"/>
    <property type="molecule type" value="Genomic_DNA"/>
</dbReference>
<dbReference type="SUPFAM" id="SSF50998">
    <property type="entry name" value="Quinoprotein alcohol dehydrogenase-like"/>
    <property type="match status" value="1"/>
</dbReference>
<dbReference type="PROSITE" id="PS51257">
    <property type="entry name" value="PROKAR_LIPOPROTEIN"/>
    <property type="match status" value="1"/>
</dbReference>
<dbReference type="InterPro" id="IPR015943">
    <property type="entry name" value="WD40/YVTN_repeat-like_dom_sf"/>
</dbReference>
<dbReference type="Gene3D" id="2.130.10.10">
    <property type="entry name" value="YVTN repeat-like/Quinoprotein amine dehydrogenase"/>
    <property type="match status" value="1"/>
</dbReference>
<feature type="signal peptide" evidence="1">
    <location>
        <begin position="1"/>
        <end position="21"/>
    </location>
</feature>
<protein>
    <submittedName>
        <fullName evidence="3">PQQ-binding-like beta-propeller repeat protein</fullName>
    </submittedName>
</protein>